<keyword evidence="2" id="KW-1185">Reference proteome</keyword>
<dbReference type="InterPro" id="IPR036390">
    <property type="entry name" value="WH_DNA-bd_sf"/>
</dbReference>
<accession>A0A9W6GI63</accession>
<reference evidence="1" key="1">
    <citation type="submission" date="2022-12" db="EMBL/GenBank/DDBJ databases">
        <title>Reference genome sequencing for broad-spectrum identification of bacterial and archaeal isolates by mass spectrometry.</title>
        <authorList>
            <person name="Sekiguchi Y."/>
            <person name="Tourlousse D.M."/>
        </authorList>
    </citation>
    <scope>NUCLEOTIDE SEQUENCE</scope>
    <source>
        <strain evidence="1">10succ1</strain>
    </source>
</reference>
<evidence type="ECO:0000313" key="1">
    <source>
        <dbReference type="EMBL" id="GLI54568.1"/>
    </source>
</evidence>
<evidence type="ECO:0000313" key="2">
    <source>
        <dbReference type="Proteomes" id="UP001144471"/>
    </source>
</evidence>
<dbReference type="Proteomes" id="UP001144471">
    <property type="component" value="Unassembled WGS sequence"/>
</dbReference>
<protein>
    <submittedName>
        <fullName evidence="1">Uncharacterized protein</fullName>
    </submittedName>
</protein>
<proteinExistence type="predicted"/>
<gene>
    <name evidence="1" type="ORF">PM10SUCC1_00830</name>
</gene>
<dbReference type="EMBL" id="BSDY01000001">
    <property type="protein sequence ID" value="GLI54568.1"/>
    <property type="molecule type" value="Genomic_DNA"/>
</dbReference>
<organism evidence="1 2">
    <name type="scientific">Propionigenium maris DSM 9537</name>
    <dbReference type="NCBI Taxonomy" id="1123000"/>
    <lineage>
        <taxon>Bacteria</taxon>
        <taxon>Fusobacteriati</taxon>
        <taxon>Fusobacteriota</taxon>
        <taxon>Fusobacteriia</taxon>
        <taxon>Fusobacteriales</taxon>
        <taxon>Fusobacteriaceae</taxon>
        <taxon>Propionigenium</taxon>
    </lineage>
</organism>
<sequence>MEKMIYISKLLSECRGIFNEEDIELTLNEALILDIVKNQNGKVAKISEILAKDRAYILRTMRSLASKGKVRKEGSVYVITENGRISSMKALEILNEVVPVNLSIE</sequence>
<dbReference type="AlphaFoldDB" id="A0A9W6GI63"/>
<dbReference type="RefSeq" id="WP_281832274.1">
    <property type="nucleotide sequence ID" value="NZ_BSDY01000001.1"/>
</dbReference>
<name>A0A9W6GI63_9FUSO</name>
<dbReference type="SUPFAM" id="SSF46785">
    <property type="entry name" value="Winged helix' DNA-binding domain"/>
    <property type="match status" value="1"/>
</dbReference>
<comment type="caution">
    <text evidence="1">The sequence shown here is derived from an EMBL/GenBank/DDBJ whole genome shotgun (WGS) entry which is preliminary data.</text>
</comment>